<dbReference type="InterPro" id="IPR009072">
    <property type="entry name" value="Histone-fold"/>
</dbReference>
<evidence type="ECO:0000256" key="4">
    <source>
        <dbReference type="ARBA" id="ARBA00023242"/>
    </source>
</evidence>
<feature type="compositionally biased region" description="Basic and acidic residues" evidence="7">
    <location>
        <begin position="1"/>
        <end position="17"/>
    </location>
</feature>
<keyword evidence="3" id="KW-0804">Transcription</keyword>
<dbReference type="AlphaFoldDB" id="K8F1M0"/>
<dbReference type="GO" id="GO:0006366">
    <property type="term" value="P:transcription by RNA polymerase II"/>
    <property type="evidence" value="ECO:0007669"/>
    <property type="project" value="InterPro"/>
</dbReference>
<keyword evidence="9" id="KW-1185">Reference proteome</keyword>
<dbReference type="Pfam" id="PF02269">
    <property type="entry name" value="TFIID-18kDa"/>
    <property type="match status" value="1"/>
</dbReference>
<evidence type="ECO:0000313" key="8">
    <source>
        <dbReference type="EMBL" id="CCO15398.1"/>
    </source>
</evidence>
<feature type="region of interest" description="Disordered" evidence="7">
    <location>
        <begin position="1"/>
        <end position="28"/>
    </location>
</feature>
<evidence type="ECO:0000256" key="2">
    <source>
        <dbReference type="ARBA" id="ARBA00023015"/>
    </source>
</evidence>
<evidence type="ECO:0000256" key="6">
    <source>
        <dbReference type="ARBA" id="ARBA00040136"/>
    </source>
</evidence>
<evidence type="ECO:0000256" key="1">
    <source>
        <dbReference type="ARBA" id="ARBA00004123"/>
    </source>
</evidence>
<gene>
    <name evidence="8" type="ORF">Bathy03g04380</name>
</gene>
<proteinExistence type="inferred from homology"/>
<protein>
    <recommendedName>
        <fullName evidence="6">Transcription initiation factor TFIID subunit 13</fullName>
    </recommendedName>
</protein>
<accession>K8F1M0</accession>
<dbReference type="SUPFAM" id="SSF47113">
    <property type="entry name" value="Histone-fold"/>
    <property type="match status" value="1"/>
</dbReference>
<evidence type="ECO:0000256" key="5">
    <source>
        <dbReference type="ARBA" id="ARBA00038392"/>
    </source>
</evidence>
<dbReference type="EMBL" id="FO082276">
    <property type="protein sequence ID" value="CCO15398.1"/>
    <property type="molecule type" value="Genomic_DNA"/>
</dbReference>
<dbReference type="GeneID" id="19016975"/>
<comment type="subcellular location">
    <subcellularLocation>
        <location evidence="1">Nucleus</location>
    </subcellularLocation>
</comment>
<dbReference type="CDD" id="cd07978">
    <property type="entry name" value="HFD_TAF13"/>
    <property type="match status" value="1"/>
</dbReference>
<dbReference type="RefSeq" id="XP_007513961.1">
    <property type="nucleotide sequence ID" value="XM_007513899.1"/>
</dbReference>
<dbReference type="GO" id="GO:0005634">
    <property type="term" value="C:nucleus"/>
    <property type="evidence" value="ECO:0007669"/>
    <property type="project" value="UniProtKB-SubCell"/>
</dbReference>
<name>K8F1M0_9CHLO</name>
<dbReference type="OrthoDB" id="10266074at2759"/>
<dbReference type="STRING" id="41875.K8F1M0"/>
<dbReference type="eggNOG" id="KOG3901">
    <property type="taxonomic scope" value="Eukaryota"/>
</dbReference>
<dbReference type="GO" id="GO:0046982">
    <property type="term" value="F:protein heterodimerization activity"/>
    <property type="evidence" value="ECO:0007669"/>
    <property type="project" value="InterPro"/>
</dbReference>
<organism evidence="8 9">
    <name type="scientific">Bathycoccus prasinos</name>
    <dbReference type="NCBI Taxonomy" id="41875"/>
    <lineage>
        <taxon>Eukaryota</taxon>
        <taxon>Viridiplantae</taxon>
        <taxon>Chlorophyta</taxon>
        <taxon>Mamiellophyceae</taxon>
        <taxon>Mamiellales</taxon>
        <taxon>Bathycoccaceae</taxon>
        <taxon>Bathycoccus</taxon>
    </lineage>
</organism>
<reference evidence="8 9" key="1">
    <citation type="submission" date="2011-10" db="EMBL/GenBank/DDBJ databases">
        <authorList>
            <person name="Genoscope - CEA"/>
        </authorList>
    </citation>
    <scope>NUCLEOTIDE SEQUENCE [LARGE SCALE GENOMIC DNA]</scope>
    <source>
        <strain evidence="8 9">RCC 1105</strain>
    </source>
</reference>
<comment type="similarity">
    <text evidence="5">Belongs to the TAF13 family.</text>
</comment>
<dbReference type="Proteomes" id="UP000198341">
    <property type="component" value="Chromosome 3"/>
</dbReference>
<dbReference type="PANTHER" id="PTHR11380">
    <property type="entry name" value="TRANSCRIPTION INITIATION FACTOR TFIID/SUPT3-RELATED"/>
    <property type="match status" value="1"/>
</dbReference>
<dbReference type="Gene3D" id="1.10.20.10">
    <property type="entry name" value="Histone, subunit A"/>
    <property type="match status" value="1"/>
</dbReference>
<dbReference type="PANTHER" id="PTHR11380:SF5">
    <property type="entry name" value="TRANSCRIPTION INITIATION FACTOR TFIID SUBUNIT 13"/>
    <property type="match status" value="1"/>
</dbReference>
<keyword evidence="4" id="KW-0539">Nucleus</keyword>
<evidence type="ECO:0000256" key="7">
    <source>
        <dbReference type="SAM" id="MobiDB-lite"/>
    </source>
</evidence>
<dbReference type="KEGG" id="bpg:Bathy03g04380"/>
<sequence>MTAKMKAKEKAEKQAEKDGDEQEYDARGGMGAKRKRGMFARDLRYMMYGFGDVRDPNNETVALVEDLMVDFITNVAHQAMECAERRGGRFSNEDLLYVIRNDEKKLRRVEELMEMNEYLKEARKNFDLADPNVVEKTAEEKEE</sequence>
<evidence type="ECO:0000313" key="9">
    <source>
        <dbReference type="Proteomes" id="UP000198341"/>
    </source>
</evidence>
<evidence type="ECO:0000256" key="3">
    <source>
        <dbReference type="ARBA" id="ARBA00023163"/>
    </source>
</evidence>
<dbReference type="InterPro" id="IPR003195">
    <property type="entry name" value="TFIID_TAF13"/>
</dbReference>
<keyword evidence="2" id="KW-0805">Transcription regulation</keyword>